<evidence type="ECO:0008006" key="4">
    <source>
        <dbReference type="Google" id="ProtNLM"/>
    </source>
</evidence>
<comment type="caution">
    <text evidence="3">The sequence shown here is derived from an EMBL/GenBank/DDBJ whole genome shotgun (WGS) entry which is preliminary data.</text>
</comment>
<dbReference type="AlphaFoldDB" id="A0A0F9SQD0"/>
<protein>
    <recommendedName>
        <fullName evidence="4">CoA carboxyltransferase C-terminal domain-containing protein</fullName>
    </recommendedName>
</protein>
<organism evidence="3">
    <name type="scientific">marine sediment metagenome</name>
    <dbReference type="NCBI Taxonomy" id="412755"/>
    <lineage>
        <taxon>unclassified sequences</taxon>
        <taxon>metagenomes</taxon>
        <taxon>ecological metagenomes</taxon>
    </lineage>
</organism>
<dbReference type="PROSITE" id="PS50989">
    <property type="entry name" value="COA_CT_CTER"/>
    <property type="match status" value="1"/>
</dbReference>
<dbReference type="InterPro" id="IPR011762">
    <property type="entry name" value="COA_CT_N"/>
</dbReference>
<proteinExistence type="predicted"/>
<dbReference type="InterPro" id="IPR029045">
    <property type="entry name" value="ClpP/crotonase-like_dom_sf"/>
</dbReference>
<evidence type="ECO:0000259" key="2">
    <source>
        <dbReference type="PROSITE" id="PS50989"/>
    </source>
</evidence>
<accession>A0A0F9SQD0</accession>
<feature type="domain" description="CoA carboxyltransferase C-terminal" evidence="2">
    <location>
        <begin position="287"/>
        <end position="529"/>
    </location>
</feature>
<dbReference type="InterPro" id="IPR045190">
    <property type="entry name" value="MCCB/AccD1-like"/>
</dbReference>
<feature type="domain" description="CoA carboxyltransferase N-terminal" evidence="1">
    <location>
        <begin position="19"/>
        <end position="279"/>
    </location>
</feature>
<gene>
    <name evidence="3" type="ORF">LCGC14_0746080</name>
</gene>
<sequence length="540" mass="58328">MTVYASRLSSASPDFNENRTDMLALVDRLRGIEGRASTRSEQRRERFEARGQLTPRDRLAKLLDPGMPWQELYNLASYLVDDPDPETAIPGASMITGIGFVGGVRSLVFVDDSGINAGAVTTKSVEKSLGCLKIAQRQKLPFIHLVESAGANLMNYTVELWAHGGGMFQGLARLSAMGIPVITVLHGPSTAGGAYQPGLSDYVIGVRKNGMAALAGAALVRAATGEIATDAELGGAEMHASTTGLVEYLADDDAHGIEIARDLMTRLGWNRAMGHPASAVFEEPRYDPDEIAGIVPVNYRKPYEVRELVARLVDGSDFTDFKPRYGVSTVCLQARIHGREVGIIGNNGPLDPNGATKVAHFIQLCDQSDIPLIFLSNTTGYMVGTEYEHAGMIKHGAKMIQAVSNVSVPKIALYIGASFGAGNYGMCGYAYEPDFLFAWPNAVTGVMGGEQAALTMDQVARVGAARRGIEVDEGKLQVQRDRITKHFDAQSDAFYTSGRMLDMGMIDPRDTRRVLAFALDTTAEARSRKLRPNSFGVARM</sequence>
<reference evidence="3" key="1">
    <citation type="journal article" date="2015" name="Nature">
        <title>Complex archaea that bridge the gap between prokaryotes and eukaryotes.</title>
        <authorList>
            <person name="Spang A."/>
            <person name="Saw J.H."/>
            <person name="Jorgensen S.L."/>
            <person name="Zaremba-Niedzwiedzka K."/>
            <person name="Martijn J."/>
            <person name="Lind A.E."/>
            <person name="van Eijk R."/>
            <person name="Schleper C."/>
            <person name="Guy L."/>
            <person name="Ettema T.J."/>
        </authorList>
    </citation>
    <scope>NUCLEOTIDE SEQUENCE</scope>
</reference>
<dbReference type="InterPro" id="IPR034733">
    <property type="entry name" value="AcCoA_carboxyl_beta"/>
</dbReference>
<evidence type="ECO:0000259" key="1">
    <source>
        <dbReference type="PROSITE" id="PS50980"/>
    </source>
</evidence>
<dbReference type="PANTHER" id="PTHR22855">
    <property type="entry name" value="ACETYL, PROPIONYL, PYRUVATE, AND GLUTACONYL CARBOXYLASE-RELATED"/>
    <property type="match status" value="1"/>
</dbReference>
<dbReference type="PANTHER" id="PTHR22855:SF46">
    <property type="entry name" value="METHYLCROTONOYL-COA CARBOXYLASE"/>
    <property type="match status" value="1"/>
</dbReference>
<name>A0A0F9SQD0_9ZZZZ</name>
<evidence type="ECO:0000313" key="3">
    <source>
        <dbReference type="EMBL" id="KKN39171.1"/>
    </source>
</evidence>
<dbReference type="InterPro" id="IPR011763">
    <property type="entry name" value="COA_CT_C"/>
</dbReference>
<dbReference type="FunFam" id="3.90.226.10:FF:000021">
    <property type="entry name" value="Acetyl-CoA carboxylase carboxyltransferase subunit"/>
    <property type="match status" value="1"/>
</dbReference>
<dbReference type="GO" id="GO:0016874">
    <property type="term" value="F:ligase activity"/>
    <property type="evidence" value="ECO:0007669"/>
    <property type="project" value="InterPro"/>
</dbReference>
<dbReference type="Pfam" id="PF01039">
    <property type="entry name" value="Carboxyl_trans"/>
    <property type="match status" value="1"/>
</dbReference>
<dbReference type="EMBL" id="LAZR01001779">
    <property type="protein sequence ID" value="KKN39171.1"/>
    <property type="molecule type" value="Genomic_DNA"/>
</dbReference>
<dbReference type="Gene3D" id="3.90.226.10">
    <property type="entry name" value="2-enoyl-CoA Hydratase, Chain A, domain 1"/>
    <property type="match status" value="2"/>
</dbReference>
<dbReference type="SUPFAM" id="SSF52096">
    <property type="entry name" value="ClpP/crotonase"/>
    <property type="match status" value="2"/>
</dbReference>
<dbReference type="PROSITE" id="PS50980">
    <property type="entry name" value="COA_CT_NTER"/>
    <property type="match status" value="1"/>
</dbReference>